<gene>
    <name evidence="1" type="ORF">SDC9_37477</name>
</gene>
<accession>A0A644VJ41</accession>
<reference evidence="1" key="1">
    <citation type="submission" date="2019-08" db="EMBL/GenBank/DDBJ databases">
        <authorList>
            <person name="Kucharzyk K."/>
            <person name="Murdoch R.W."/>
            <person name="Higgins S."/>
            <person name="Loffler F."/>
        </authorList>
    </citation>
    <scope>NUCLEOTIDE SEQUENCE</scope>
</reference>
<proteinExistence type="predicted"/>
<organism evidence="1">
    <name type="scientific">bioreactor metagenome</name>
    <dbReference type="NCBI Taxonomy" id="1076179"/>
    <lineage>
        <taxon>unclassified sequences</taxon>
        <taxon>metagenomes</taxon>
        <taxon>ecological metagenomes</taxon>
    </lineage>
</organism>
<protein>
    <recommendedName>
        <fullName evidence="2">Phage minor tail protein L</fullName>
    </recommendedName>
</protein>
<evidence type="ECO:0000313" key="1">
    <source>
        <dbReference type="EMBL" id="MPL91409.1"/>
    </source>
</evidence>
<dbReference type="EMBL" id="VSSQ01000328">
    <property type="protein sequence ID" value="MPL91409.1"/>
    <property type="molecule type" value="Genomic_DNA"/>
</dbReference>
<dbReference type="AlphaFoldDB" id="A0A644VJ41"/>
<dbReference type="GO" id="GO:0051536">
    <property type="term" value="F:iron-sulfur cluster binding"/>
    <property type="evidence" value="ECO:0007669"/>
    <property type="project" value="InterPro"/>
</dbReference>
<dbReference type="Pfam" id="PF05100">
    <property type="entry name" value="Phage_tail_L"/>
    <property type="match status" value="1"/>
</dbReference>
<evidence type="ECO:0008006" key="2">
    <source>
        <dbReference type="Google" id="ProtNLM"/>
    </source>
</evidence>
<dbReference type="GO" id="GO:0030430">
    <property type="term" value="C:host cell cytoplasm"/>
    <property type="evidence" value="ECO:0007669"/>
    <property type="project" value="InterPro"/>
</dbReference>
<comment type="caution">
    <text evidence="1">The sequence shown here is derived from an EMBL/GenBank/DDBJ whole genome shotgun (WGS) entry which is preliminary data.</text>
</comment>
<sequence length="206" mass="22419">MNNLSAAAKLLKNKLADDGAYLVLLEIAIYGTDIVLRLARNTDDVPWNGQNWQAFPFSLADLTETSDGEIPEVTLQVSNVERIVQGYVEQADGGGKSSATIRVVNSKLLTETEPLLEEFFTVTKTSCKEDYVYFTLGMGYKKARRPLGRYLKNHCSAKYGGCKCGVSAATMTAFTSCDHTLVNCRARGNSARFGGQPLVGQGGLYV</sequence>
<name>A0A644VJ41_9ZZZZ</name>
<dbReference type="GO" id="GO:0046718">
    <property type="term" value="P:symbiont entry into host cell"/>
    <property type="evidence" value="ECO:0007669"/>
    <property type="project" value="InterPro"/>
</dbReference>
<dbReference type="InterPro" id="IPR006487">
    <property type="entry name" value="Phage_lambda_L"/>
</dbReference>